<keyword evidence="2" id="KW-1185">Reference proteome</keyword>
<reference evidence="1" key="1">
    <citation type="submission" date="2023-06" db="EMBL/GenBank/DDBJ databases">
        <authorList>
            <person name="Delattre M."/>
        </authorList>
    </citation>
    <scope>NUCLEOTIDE SEQUENCE</scope>
    <source>
        <strain evidence="1">AF72</strain>
    </source>
</reference>
<gene>
    <name evidence="1" type="ORF">MSPICULIGERA_LOCUS1982</name>
</gene>
<feature type="non-terminal residue" evidence="1">
    <location>
        <position position="118"/>
    </location>
</feature>
<accession>A0AA36FQP5</accession>
<dbReference type="AlphaFoldDB" id="A0AA36FQP5"/>
<evidence type="ECO:0000313" key="1">
    <source>
        <dbReference type="EMBL" id="CAJ0561938.1"/>
    </source>
</evidence>
<sequence length="118" mass="13359">PQCLLTARPHRPAVHLEAGNVENTRTRSTLIVLLPNAGRLAEMARENVEDVVDAEGKPTVVKLSRFRWRDVYTLVQIPSTSPDQAVKMEENDTVRPKAQVWRAPKRLTAVLEEKDIPR</sequence>
<organism evidence="1 2">
    <name type="scientific">Mesorhabditis spiculigera</name>
    <dbReference type="NCBI Taxonomy" id="96644"/>
    <lineage>
        <taxon>Eukaryota</taxon>
        <taxon>Metazoa</taxon>
        <taxon>Ecdysozoa</taxon>
        <taxon>Nematoda</taxon>
        <taxon>Chromadorea</taxon>
        <taxon>Rhabditida</taxon>
        <taxon>Rhabditina</taxon>
        <taxon>Rhabditomorpha</taxon>
        <taxon>Rhabditoidea</taxon>
        <taxon>Rhabditidae</taxon>
        <taxon>Mesorhabditinae</taxon>
        <taxon>Mesorhabditis</taxon>
    </lineage>
</organism>
<proteinExistence type="predicted"/>
<evidence type="ECO:0000313" key="2">
    <source>
        <dbReference type="Proteomes" id="UP001177023"/>
    </source>
</evidence>
<feature type="non-terminal residue" evidence="1">
    <location>
        <position position="1"/>
    </location>
</feature>
<protein>
    <submittedName>
        <fullName evidence="1">Uncharacterized protein</fullName>
    </submittedName>
</protein>
<dbReference type="Proteomes" id="UP001177023">
    <property type="component" value="Unassembled WGS sequence"/>
</dbReference>
<comment type="caution">
    <text evidence="1">The sequence shown here is derived from an EMBL/GenBank/DDBJ whole genome shotgun (WGS) entry which is preliminary data.</text>
</comment>
<name>A0AA36FQP5_9BILA</name>
<dbReference type="EMBL" id="CATQJA010000596">
    <property type="protein sequence ID" value="CAJ0561938.1"/>
    <property type="molecule type" value="Genomic_DNA"/>
</dbReference>